<accession>A0A0A8ZLS1</accession>
<organism evidence="1">
    <name type="scientific">Arundo donax</name>
    <name type="common">Giant reed</name>
    <name type="synonym">Donax arundinaceus</name>
    <dbReference type="NCBI Taxonomy" id="35708"/>
    <lineage>
        <taxon>Eukaryota</taxon>
        <taxon>Viridiplantae</taxon>
        <taxon>Streptophyta</taxon>
        <taxon>Embryophyta</taxon>
        <taxon>Tracheophyta</taxon>
        <taxon>Spermatophyta</taxon>
        <taxon>Magnoliopsida</taxon>
        <taxon>Liliopsida</taxon>
        <taxon>Poales</taxon>
        <taxon>Poaceae</taxon>
        <taxon>PACMAD clade</taxon>
        <taxon>Arundinoideae</taxon>
        <taxon>Arundineae</taxon>
        <taxon>Arundo</taxon>
    </lineage>
</organism>
<reference evidence="1" key="1">
    <citation type="submission" date="2014-09" db="EMBL/GenBank/DDBJ databases">
        <authorList>
            <person name="Magalhaes I.L.F."/>
            <person name="Oliveira U."/>
            <person name="Santos F.R."/>
            <person name="Vidigal T.H.D.A."/>
            <person name="Brescovit A.D."/>
            <person name="Santos A.J."/>
        </authorList>
    </citation>
    <scope>NUCLEOTIDE SEQUENCE</scope>
    <source>
        <tissue evidence="1">Shoot tissue taken approximately 20 cm above the soil surface</tissue>
    </source>
</reference>
<evidence type="ECO:0000313" key="1">
    <source>
        <dbReference type="EMBL" id="JAD39756.1"/>
    </source>
</evidence>
<proteinExistence type="predicted"/>
<name>A0A0A8ZLS1_ARUDO</name>
<sequence>MTQFQYHLLIPHCRCHIYLLVSSLSPQTTHDLFYPQHRTRDQLG</sequence>
<protein>
    <submittedName>
        <fullName evidence="1">Uncharacterized protein</fullName>
    </submittedName>
</protein>
<dbReference type="AlphaFoldDB" id="A0A0A8ZLS1"/>
<reference evidence="1" key="2">
    <citation type="journal article" date="2015" name="Data Brief">
        <title>Shoot transcriptome of the giant reed, Arundo donax.</title>
        <authorList>
            <person name="Barrero R.A."/>
            <person name="Guerrero F.D."/>
            <person name="Moolhuijzen P."/>
            <person name="Goolsby J.A."/>
            <person name="Tidwell J."/>
            <person name="Bellgard S.E."/>
            <person name="Bellgard M.I."/>
        </authorList>
    </citation>
    <scope>NUCLEOTIDE SEQUENCE</scope>
    <source>
        <tissue evidence="1">Shoot tissue taken approximately 20 cm above the soil surface</tissue>
    </source>
</reference>
<dbReference type="EMBL" id="GBRH01258139">
    <property type="protein sequence ID" value="JAD39756.1"/>
    <property type="molecule type" value="Transcribed_RNA"/>
</dbReference>